<evidence type="ECO:0000256" key="2">
    <source>
        <dbReference type="ARBA" id="ARBA00007186"/>
    </source>
</evidence>
<dbReference type="Proteomes" id="UP001216907">
    <property type="component" value="Unassembled WGS sequence"/>
</dbReference>
<dbReference type="PROSITE" id="PS51318">
    <property type="entry name" value="TAT"/>
    <property type="match status" value="1"/>
</dbReference>
<dbReference type="PANTHER" id="PTHR43576">
    <property type="entry name" value="ALPHA-L-ARABINOFURANOSIDASE C-RELATED"/>
    <property type="match status" value="1"/>
</dbReference>
<dbReference type="Gene3D" id="2.60.40.1180">
    <property type="entry name" value="Golgi alpha-mannosidase II"/>
    <property type="match status" value="1"/>
</dbReference>
<dbReference type="SUPFAM" id="SSF51445">
    <property type="entry name" value="(Trans)glycosidases"/>
    <property type="match status" value="1"/>
</dbReference>
<evidence type="ECO:0000256" key="5">
    <source>
        <dbReference type="ARBA" id="ARBA00022801"/>
    </source>
</evidence>
<evidence type="ECO:0000256" key="1">
    <source>
        <dbReference type="ARBA" id="ARBA00001462"/>
    </source>
</evidence>
<reference evidence="9 10" key="1">
    <citation type="submission" date="2023-03" db="EMBL/GenBank/DDBJ databases">
        <title>Paludisphaera mucosa sp. nov. a novel planctomycete from northern fen.</title>
        <authorList>
            <person name="Ivanova A."/>
        </authorList>
    </citation>
    <scope>NUCLEOTIDE SEQUENCE [LARGE SCALE GENOMIC DNA]</scope>
    <source>
        <strain evidence="9 10">Pla2</strain>
    </source>
</reference>
<protein>
    <recommendedName>
        <fullName evidence="4">non-reducing end alpha-L-arabinofuranosidase</fullName>
        <ecNumber evidence="4">3.2.1.55</ecNumber>
    </recommendedName>
</protein>
<dbReference type="RefSeq" id="WP_277860804.1">
    <property type="nucleotide sequence ID" value="NZ_JARRAG010000002.1"/>
</dbReference>
<dbReference type="Pfam" id="PF06964">
    <property type="entry name" value="Alpha-L-AF_C"/>
    <property type="match status" value="1"/>
</dbReference>
<dbReference type="InterPro" id="IPR006311">
    <property type="entry name" value="TAT_signal"/>
</dbReference>
<dbReference type="SUPFAM" id="SSF51011">
    <property type="entry name" value="Glycosyl hydrolase domain"/>
    <property type="match status" value="1"/>
</dbReference>
<organism evidence="9 10">
    <name type="scientific">Paludisphaera mucosa</name>
    <dbReference type="NCBI Taxonomy" id="3030827"/>
    <lineage>
        <taxon>Bacteria</taxon>
        <taxon>Pseudomonadati</taxon>
        <taxon>Planctomycetota</taxon>
        <taxon>Planctomycetia</taxon>
        <taxon>Isosphaerales</taxon>
        <taxon>Isosphaeraceae</taxon>
        <taxon>Paludisphaera</taxon>
    </lineage>
</organism>
<dbReference type="PANTHER" id="PTHR43576:SF2">
    <property type="entry name" value="INTRACELLULAR EXO-ALPHA-L-ARABINOFURANOSIDASE 2"/>
    <property type="match status" value="1"/>
</dbReference>
<keyword evidence="6" id="KW-0119">Carbohydrate metabolism</keyword>
<comment type="similarity">
    <text evidence="2">Belongs to the glycosyl hydrolase 51 family.</text>
</comment>
<dbReference type="InterPro" id="IPR013780">
    <property type="entry name" value="Glyco_hydro_b"/>
</dbReference>
<dbReference type="InterPro" id="IPR010720">
    <property type="entry name" value="Alpha-L-AF_C"/>
</dbReference>
<evidence type="ECO:0000313" key="9">
    <source>
        <dbReference type="EMBL" id="MDG3004446.1"/>
    </source>
</evidence>
<dbReference type="EMBL" id="JARRAG010000002">
    <property type="protein sequence ID" value="MDG3004446.1"/>
    <property type="molecule type" value="Genomic_DNA"/>
</dbReference>
<dbReference type="Pfam" id="PF22848">
    <property type="entry name" value="ASD1_dom"/>
    <property type="match status" value="1"/>
</dbReference>
<keyword evidence="5" id="KW-0378">Hydrolase</keyword>
<comment type="subunit">
    <text evidence="3">Homohexamer; trimer of dimers.</text>
</comment>
<sequence length="524" mass="58069">MIDRRGFLGAAGALGLGAAGLAGASRAAAAGATVDVLLDEPIGRIRPEIYSHFTEHIGGVIYDGIWVGPDSKVENVGGIRKKLVDHMHRLGKVVIRWPGGCFADSYHWRDGIGPAEKRPRRFGRWKEVTEPNSFGTREFMQFCRLCGDEPYFAANVGAGSPTEFQNWVEYCNGPAGSTSLADERVANGDPEPFKIAYWGVGNESWGCGGKFTPEDYCEEYRRFTEWVPGYGVKLYLTAAGPNSNDLDWTRRFFAKWVDGARAPLQAFAAHYYCGTTGHALKFSGDQWYEMLHKANYMETLIREQWAAMGEFDRERKVKLIVDEWGCWHPEGTGNPKHLFEQMGCLRDALVAALTLDVFNRHADKVDMANVAQLINNIHSLFLADGDKFVCTPNFHVFEMYRPHHGATCVRLVAQSPDVAFKIGARDEKIFRVAGSASKADAKRLTITLVHSHATEPVETEIRLKGAEAASVRKTVLAHSELNAHNTFEKPDVVTPKTSETDLKGASLRVVLDPASVTRFDVVLA</sequence>
<comment type="caution">
    <text evidence="9">The sequence shown here is derived from an EMBL/GenBank/DDBJ whole genome shotgun (WGS) entry which is preliminary data.</text>
</comment>
<evidence type="ECO:0000259" key="8">
    <source>
        <dbReference type="SMART" id="SM00813"/>
    </source>
</evidence>
<evidence type="ECO:0000256" key="3">
    <source>
        <dbReference type="ARBA" id="ARBA00011165"/>
    </source>
</evidence>
<evidence type="ECO:0000313" key="10">
    <source>
        <dbReference type="Proteomes" id="UP001216907"/>
    </source>
</evidence>
<comment type="catalytic activity">
    <reaction evidence="1">
        <text>Hydrolysis of terminal non-reducing alpha-L-arabinofuranoside residues in alpha-L-arabinosides.</text>
        <dbReference type="EC" id="3.2.1.55"/>
    </reaction>
</comment>
<dbReference type="Gene3D" id="3.20.20.80">
    <property type="entry name" value="Glycosidases"/>
    <property type="match status" value="1"/>
</dbReference>
<keyword evidence="7" id="KW-0326">Glycosidase</keyword>
<dbReference type="InterPro" id="IPR055235">
    <property type="entry name" value="ASD1_cat"/>
</dbReference>
<dbReference type="InterPro" id="IPR017853">
    <property type="entry name" value="GH"/>
</dbReference>
<gene>
    <name evidence="9" type="ORF">PZE19_11730</name>
</gene>
<dbReference type="EC" id="3.2.1.55" evidence="4"/>
<evidence type="ECO:0000256" key="4">
    <source>
        <dbReference type="ARBA" id="ARBA00012670"/>
    </source>
</evidence>
<evidence type="ECO:0000256" key="7">
    <source>
        <dbReference type="ARBA" id="ARBA00023295"/>
    </source>
</evidence>
<proteinExistence type="inferred from homology"/>
<keyword evidence="10" id="KW-1185">Reference proteome</keyword>
<evidence type="ECO:0000256" key="6">
    <source>
        <dbReference type="ARBA" id="ARBA00023277"/>
    </source>
</evidence>
<accession>A0ABT6FA59</accession>
<name>A0ABT6FA59_9BACT</name>
<dbReference type="SMART" id="SM00813">
    <property type="entry name" value="Alpha-L-AF_C"/>
    <property type="match status" value="1"/>
</dbReference>
<feature type="domain" description="Alpha-L-arabinofuranosidase C-terminal" evidence="8">
    <location>
        <begin position="322"/>
        <end position="515"/>
    </location>
</feature>